<dbReference type="Proteomes" id="UP000682928">
    <property type="component" value="Chromosome"/>
</dbReference>
<sequence length="368" mass="42012">MYPMERELQPAFTRLIEQLCDKLPYTQFYRFCQLLEQSQPDLPALGSSWQIKHDPVRFRPHPGMGFPASEFKGMEIAEQADEPPTIRTTFLGLYGVESPLPPSYIDDIAQRREGYEAVSDFLDIFNHRMITQYYRIWRKYSYPATFTSGGQDRTSQYLLSLCGLGIEGCIKSIATPVSRFLALTSMMRLPTRTTEGVVALVQLLAPDTEAIVQPHDRCRIPLHKPLTMSARNPVSMSNSPIMGTHTLDVNSQILLQLRMHNADEAAGWLPGGQLHSDLHALLQVYLGARLHVRLQLCVCRSLLPDAQLTCQPKKSSVLLGRTAVMRTQQVSITERHKEKVITINLGRYQRIQEVFNRRETDEHGDYRW</sequence>
<evidence type="ECO:0000313" key="1">
    <source>
        <dbReference type="EMBL" id="BCU53639.1"/>
    </source>
</evidence>
<accession>A0AA86M9K1</accession>
<dbReference type="InterPro" id="IPR010732">
    <property type="entry name" value="T6SS_TssG-like"/>
</dbReference>
<dbReference type="EMBL" id="AP024590">
    <property type="protein sequence ID" value="BCU53639.1"/>
    <property type="molecule type" value="Genomic_DNA"/>
</dbReference>
<organism evidence="1 2">
    <name type="scientific">Enterobacter kobei</name>
    <dbReference type="NCBI Taxonomy" id="208224"/>
    <lineage>
        <taxon>Bacteria</taxon>
        <taxon>Pseudomonadati</taxon>
        <taxon>Pseudomonadota</taxon>
        <taxon>Gammaproteobacteria</taxon>
        <taxon>Enterobacterales</taxon>
        <taxon>Enterobacteriaceae</taxon>
        <taxon>Enterobacter</taxon>
        <taxon>Enterobacter cloacae complex</taxon>
    </lineage>
</organism>
<evidence type="ECO:0008006" key="3">
    <source>
        <dbReference type="Google" id="ProtNLM"/>
    </source>
</evidence>
<dbReference type="NCBIfam" id="TIGR03347">
    <property type="entry name" value="VI_chp_1"/>
    <property type="match status" value="1"/>
</dbReference>
<gene>
    <name evidence="1" type="ORF">ENKO_02330</name>
</gene>
<evidence type="ECO:0000313" key="2">
    <source>
        <dbReference type="Proteomes" id="UP000682928"/>
    </source>
</evidence>
<proteinExistence type="predicted"/>
<reference evidence="1" key="1">
    <citation type="submission" date="2021-04" db="EMBL/GenBank/DDBJ databases">
        <title>Difference and commonality of drug resistance evolution in various bacteria. and drug sensitivity profiles.</title>
        <authorList>
            <person name="Maeda T."/>
            <person name="Shibai A."/>
            <person name="Kawada K."/>
            <person name="Kotani H."/>
            <person name="Tarusawa Y."/>
            <person name="Tanabe K."/>
            <person name="Furusawa C."/>
        </authorList>
    </citation>
    <scope>NUCLEOTIDE SEQUENCE</scope>
    <source>
        <strain evidence="1">JCM 8580</strain>
    </source>
</reference>
<dbReference type="RefSeq" id="WP_088221062.1">
    <property type="nucleotide sequence ID" value="NZ_AP024590.1"/>
</dbReference>
<dbReference type="PANTHER" id="PTHR35564:SF3">
    <property type="entry name" value="TYPE VI SECRETION SYSTEM BASEPLATE SUBUNIT TSSG"/>
    <property type="match status" value="1"/>
</dbReference>
<dbReference type="Pfam" id="PF06996">
    <property type="entry name" value="T6SS_TssG"/>
    <property type="match status" value="1"/>
</dbReference>
<dbReference type="AlphaFoldDB" id="A0AA86M9K1"/>
<name>A0AA86M9K1_9ENTR</name>
<dbReference type="PANTHER" id="PTHR35564">
    <property type="match status" value="1"/>
</dbReference>
<protein>
    <recommendedName>
        <fullName evidence="3">Type VI secretion system baseplate subunit TssG</fullName>
    </recommendedName>
</protein>